<dbReference type="InterPro" id="IPR029044">
    <property type="entry name" value="Nucleotide-diphossugar_trans"/>
</dbReference>
<dbReference type="Proteomes" id="UP000320496">
    <property type="component" value="Chromosome"/>
</dbReference>
<evidence type="ECO:0000256" key="2">
    <source>
        <dbReference type="ARBA" id="ARBA00022692"/>
    </source>
</evidence>
<keyword evidence="2 5" id="KW-0812">Transmembrane</keyword>
<proteinExistence type="predicted"/>
<accession>A0A517Z2I8</accession>
<evidence type="ECO:0000256" key="4">
    <source>
        <dbReference type="ARBA" id="ARBA00023136"/>
    </source>
</evidence>
<feature type="transmembrane region" description="Helical" evidence="5">
    <location>
        <begin position="785"/>
        <end position="802"/>
    </location>
</feature>
<feature type="transmembrane region" description="Helical" evidence="5">
    <location>
        <begin position="757"/>
        <end position="779"/>
    </location>
</feature>
<keyword evidence="7" id="KW-0808">Transferase</keyword>
<evidence type="ECO:0000256" key="3">
    <source>
        <dbReference type="ARBA" id="ARBA00022989"/>
    </source>
</evidence>
<feature type="transmembrane region" description="Helical" evidence="5">
    <location>
        <begin position="257"/>
        <end position="274"/>
    </location>
</feature>
<dbReference type="AlphaFoldDB" id="A0A517Z2I8"/>
<dbReference type="GO" id="GO:0016020">
    <property type="term" value="C:membrane"/>
    <property type="evidence" value="ECO:0007669"/>
    <property type="project" value="UniProtKB-SubCell"/>
</dbReference>
<dbReference type="EMBL" id="CP036275">
    <property type="protein sequence ID" value="QDU36691.1"/>
    <property type="molecule type" value="Genomic_DNA"/>
</dbReference>
<dbReference type="PANTHER" id="PTHR43685">
    <property type="entry name" value="GLYCOSYLTRANSFERASE"/>
    <property type="match status" value="1"/>
</dbReference>
<evidence type="ECO:0000256" key="1">
    <source>
        <dbReference type="ARBA" id="ARBA00004141"/>
    </source>
</evidence>
<dbReference type="Pfam" id="PF01943">
    <property type="entry name" value="Polysacc_synt"/>
    <property type="match status" value="1"/>
</dbReference>
<feature type="transmembrane region" description="Helical" evidence="5">
    <location>
        <begin position="395"/>
        <end position="416"/>
    </location>
</feature>
<dbReference type="OrthoDB" id="396512at2"/>
<feature type="transmembrane region" description="Helical" evidence="5">
    <location>
        <begin position="307"/>
        <end position="327"/>
    </location>
</feature>
<dbReference type="GO" id="GO:0050501">
    <property type="term" value="F:hyaluronan synthase activity"/>
    <property type="evidence" value="ECO:0007669"/>
    <property type="project" value="UniProtKB-EC"/>
</dbReference>
<feature type="domain" description="Glycosyltransferase 2-like" evidence="6">
    <location>
        <begin position="521"/>
        <end position="638"/>
    </location>
</feature>
<keyword evidence="7" id="KW-0328">Glycosyltransferase</keyword>
<dbReference type="InterPro" id="IPR002797">
    <property type="entry name" value="Polysacc_synth"/>
</dbReference>
<feature type="transmembrane region" description="Helical" evidence="5">
    <location>
        <begin position="12"/>
        <end position="37"/>
    </location>
</feature>
<feature type="transmembrane region" description="Helical" evidence="5">
    <location>
        <begin position="181"/>
        <end position="202"/>
    </location>
</feature>
<keyword evidence="4 5" id="KW-0472">Membrane</keyword>
<dbReference type="KEGG" id="mri:Mal4_09790"/>
<dbReference type="InterPro" id="IPR001173">
    <property type="entry name" value="Glyco_trans_2-like"/>
</dbReference>
<evidence type="ECO:0000256" key="5">
    <source>
        <dbReference type="SAM" id="Phobius"/>
    </source>
</evidence>
<feature type="transmembrane region" description="Helical" evidence="5">
    <location>
        <begin position="339"/>
        <end position="357"/>
    </location>
</feature>
<protein>
    <submittedName>
        <fullName evidence="7">Hyaluronan synthase</fullName>
        <ecNumber evidence="7">2.4.1.212</ecNumber>
    </submittedName>
</protein>
<dbReference type="RefSeq" id="WP_145367327.1">
    <property type="nucleotide sequence ID" value="NZ_CP036275.1"/>
</dbReference>
<keyword evidence="3 5" id="KW-1133">Transmembrane helix</keyword>
<organism evidence="7 8">
    <name type="scientific">Maioricimonas rarisocia</name>
    <dbReference type="NCBI Taxonomy" id="2528026"/>
    <lineage>
        <taxon>Bacteria</taxon>
        <taxon>Pseudomonadati</taxon>
        <taxon>Planctomycetota</taxon>
        <taxon>Planctomycetia</taxon>
        <taxon>Planctomycetales</taxon>
        <taxon>Planctomycetaceae</taxon>
        <taxon>Maioricimonas</taxon>
    </lineage>
</organism>
<gene>
    <name evidence="7" type="primary">hyaD_1</name>
    <name evidence="7" type="ORF">Mal4_09790</name>
</gene>
<feature type="transmembrane region" description="Helical" evidence="5">
    <location>
        <begin position="49"/>
        <end position="67"/>
    </location>
</feature>
<feature type="transmembrane region" description="Helical" evidence="5">
    <location>
        <begin position="452"/>
        <end position="473"/>
    </location>
</feature>
<dbReference type="EC" id="2.4.1.212" evidence="7"/>
<feature type="transmembrane region" description="Helical" evidence="5">
    <location>
        <begin position="428"/>
        <end position="446"/>
    </location>
</feature>
<dbReference type="PANTHER" id="PTHR43685:SF3">
    <property type="entry name" value="SLR2126 PROTEIN"/>
    <property type="match status" value="1"/>
</dbReference>
<comment type="subcellular location">
    <subcellularLocation>
        <location evidence="1">Membrane</location>
        <topology evidence="1">Multi-pass membrane protein</topology>
    </subcellularLocation>
</comment>
<dbReference type="SUPFAM" id="SSF53448">
    <property type="entry name" value="Nucleotide-diphospho-sugar transferases"/>
    <property type="match status" value="1"/>
</dbReference>
<feature type="transmembrane region" description="Helical" evidence="5">
    <location>
        <begin position="88"/>
        <end position="107"/>
    </location>
</feature>
<feature type="transmembrane region" description="Helical" evidence="5">
    <location>
        <begin position="814"/>
        <end position="837"/>
    </location>
</feature>
<keyword evidence="8" id="KW-1185">Reference proteome</keyword>
<dbReference type="Gene3D" id="3.90.550.10">
    <property type="entry name" value="Spore Coat Polysaccharide Biosynthesis Protein SpsA, Chain A"/>
    <property type="match status" value="1"/>
</dbReference>
<feature type="transmembrane region" description="Helical" evidence="5">
    <location>
        <begin position="369"/>
        <end position="389"/>
    </location>
</feature>
<dbReference type="Pfam" id="PF00535">
    <property type="entry name" value="Glycos_transf_2"/>
    <property type="match status" value="1"/>
</dbReference>
<evidence type="ECO:0000313" key="8">
    <source>
        <dbReference type="Proteomes" id="UP000320496"/>
    </source>
</evidence>
<dbReference type="InterPro" id="IPR050834">
    <property type="entry name" value="Glycosyltransf_2"/>
</dbReference>
<evidence type="ECO:0000313" key="7">
    <source>
        <dbReference type="EMBL" id="QDU36691.1"/>
    </source>
</evidence>
<name>A0A517Z2I8_9PLAN</name>
<evidence type="ECO:0000259" key="6">
    <source>
        <dbReference type="Pfam" id="PF00535"/>
    </source>
</evidence>
<feature type="transmembrane region" description="Helical" evidence="5">
    <location>
        <begin position="157"/>
        <end position="175"/>
    </location>
</feature>
<reference evidence="7 8" key="1">
    <citation type="submission" date="2019-02" db="EMBL/GenBank/DDBJ databases">
        <title>Deep-cultivation of Planctomycetes and their phenomic and genomic characterization uncovers novel biology.</title>
        <authorList>
            <person name="Wiegand S."/>
            <person name="Jogler M."/>
            <person name="Boedeker C."/>
            <person name="Pinto D."/>
            <person name="Vollmers J."/>
            <person name="Rivas-Marin E."/>
            <person name="Kohn T."/>
            <person name="Peeters S.H."/>
            <person name="Heuer A."/>
            <person name="Rast P."/>
            <person name="Oberbeckmann S."/>
            <person name="Bunk B."/>
            <person name="Jeske O."/>
            <person name="Meyerdierks A."/>
            <person name="Storesund J.E."/>
            <person name="Kallscheuer N."/>
            <person name="Luecker S."/>
            <person name="Lage O.M."/>
            <person name="Pohl T."/>
            <person name="Merkel B.J."/>
            <person name="Hornburger P."/>
            <person name="Mueller R.-W."/>
            <person name="Bruemmer F."/>
            <person name="Labrenz M."/>
            <person name="Spormann A.M."/>
            <person name="Op den Camp H."/>
            <person name="Overmann J."/>
            <person name="Amann R."/>
            <person name="Jetten M.S.M."/>
            <person name="Mascher T."/>
            <person name="Medema M.H."/>
            <person name="Devos D.P."/>
            <person name="Kaster A.-K."/>
            <person name="Ovreas L."/>
            <person name="Rohde M."/>
            <person name="Galperin M.Y."/>
            <person name="Jogler C."/>
        </authorList>
    </citation>
    <scope>NUCLEOTIDE SEQUENCE [LARGE SCALE GENOMIC DNA]</scope>
    <source>
        <strain evidence="7 8">Mal4</strain>
    </source>
</reference>
<feature type="transmembrane region" description="Helical" evidence="5">
    <location>
        <begin position="222"/>
        <end position="245"/>
    </location>
</feature>
<sequence length="878" mass="93789">MANLRKSSESGHLAGTAFFLTAQIAALSAGLVLQAFAARQLSPADFGRFAVAHTLILFATHLLCGVLPRASARQVSVAPQSLPAIWRILLRVHLPACVAFALLLWASRDIVGDALSDSGMVSLVLPVALLVTLQCGLLEPAWSLLNGLRRHGLQSTLLTLHALLRCVAVYAALSLQPQASSVLFALVFATFCSTVFVLPCIISKARRRTSEQKQQGLCRNEIWRWVKLSTLVDCVFYVAVASNLWTVKSRVSQEQIVAAYAACFVLAQANLPLCRAISRGFFAYFAAAAGRNDQAECRRLLRSLGRLLLIGLSLELAVTAGIGAPFVEWFSGMTLADPSLPLLLNAGAALLGASYVISELLAAANCLRIRAAGAMIYGCVAVIGSLHFVDADGARAGAVVFGASGLLTLALLVLACRRIFGPWNLIGTVLRCGIAAPIAAAAGRALPAGEGLPSLAAGGLTIAIIFSALLLLLGECPLSKALAFRGLVMRRFGFGSFPRTCSMTREPLMSDRQHDLSASVSVIVPVRNRPDRLERLLESLGRMKTGSSKLSVLVCDDGSTEDLEPTIVAARSRHGLDVRHLRQSPQGPGQARNLGLRAVQTEFTAFTDSDCEVSEDWLNGLISTFRDPAVGIAGGPVRPHHDSPLVAQCANWIMSSVWGGGARDPRAPASMDYYPRTANMAVRTPLALDCGGFPETRHGEDVGFSHRVVNLGAKSAFSKDAVVYHNEHRTLAALLSEAIHKGRARTNLWRACGAMELIHAVPALFVLYLLTFAQLAIFWPQLATIAGLPLIAYAALLILIGYQAISKVGRYRAFFAAPCCAALMHVGYGLGLLTPWFQGLQTEFLTRALAEKNPESANGARGTPLTNDIKTAAVNRLS</sequence>
<feature type="transmembrane region" description="Helical" evidence="5">
    <location>
        <begin position="119"/>
        <end position="145"/>
    </location>
</feature>